<reference evidence="2" key="1">
    <citation type="submission" date="2023-06" db="EMBL/GenBank/DDBJ databases">
        <title>Genome-scale phylogeny and comparative genomics of the fungal order Sordariales.</title>
        <authorList>
            <consortium name="Lawrence Berkeley National Laboratory"/>
            <person name="Hensen N."/>
            <person name="Bonometti L."/>
            <person name="Westerberg I."/>
            <person name="Brannstrom I.O."/>
            <person name="Guillou S."/>
            <person name="Cros-Aarteil S."/>
            <person name="Calhoun S."/>
            <person name="Haridas S."/>
            <person name="Kuo A."/>
            <person name="Mondo S."/>
            <person name="Pangilinan J."/>
            <person name="Riley R."/>
            <person name="LaButti K."/>
            <person name="Andreopoulos B."/>
            <person name="Lipzen A."/>
            <person name="Chen C."/>
            <person name="Yanf M."/>
            <person name="Daum C."/>
            <person name="Ng V."/>
            <person name="Clum A."/>
            <person name="Steindorff A."/>
            <person name="Ohm R."/>
            <person name="Martin F."/>
            <person name="Silar P."/>
            <person name="Natvig D."/>
            <person name="Lalanne C."/>
            <person name="Gautier V."/>
            <person name="Ament-velasquez S.L."/>
            <person name="Kruys A."/>
            <person name="Hutchinson M.I."/>
            <person name="Powell A.J."/>
            <person name="Barry K."/>
            <person name="Miller A.N."/>
            <person name="Grigoriev I.V."/>
            <person name="Debuchy R."/>
            <person name="Gladieux P."/>
            <person name="Thoren M.H."/>
            <person name="Johannesson H."/>
        </authorList>
    </citation>
    <scope>NUCLEOTIDE SEQUENCE</scope>
    <source>
        <strain evidence="2">SMH3187-1</strain>
    </source>
</reference>
<feature type="chain" id="PRO_5041329569" evidence="1">
    <location>
        <begin position="22"/>
        <end position="197"/>
    </location>
</feature>
<feature type="signal peptide" evidence="1">
    <location>
        <begin position="1"/>
        <end position="21"/>
    </location>
</feature>
<dbReference type="Proteomes" id="UP001172155">
    <property type="component" value="Unassembled WGS sequence"/>
</dbReference>
<dbReference type="EMBL" id="JAUKUD010000001">
    <property type="protein sequence ID" value="KAK0753331.1"/>
    <property type="molecule type" value="Genomic_DNA"/>
</dbReference>
<protein>
    <submittedName>
        <fullName evidence="2">Uncharacterized protein</fullName>
    </submittedName>
</protein>
<comment type="caution">
    <text evidence="2">The sequence shown here is derived from an EMBL/GenBank/DDBJ whole genome shotgun (WGS) entry which is preliminary data.</text>
</comment>
<organism evidence="2 3">
    <name type="scientific">Schizothecium vesticola</name>
    <dbReference type="NCBI Taxonomy" id="314040"/>
    <lineage>
        <taxon>Eukaryota</taxon>
        <taxon>Fungi</taxon>
        <taxon>Dikarya</taxon>
        <taxon>Ascomycota</taxon>
        <taxon>Pezizomycotina</taxon>
        <taxon>Sordariomycetes</taxon>
        <taxon>Sordariomycetidae</taxon>
        <taxon>Sordariales</taxon>
        <taxon>Schizotheciaceae</taxon>
        <taxon>Schizothecium</taxon>
    </lineage>
</organism>
<sequence length="197" mass="21520">MKPSYTAGLVAALLGTTNVVAQRPVDALTPFFLQLRSSNTTFNNRYLFACNTGAATETLCHGNKLSPRSAATFTWASTYAPNTGVLIRNMELGGRSVPAPMALVFNPGTNVALSWPPPGLSTIGWDNNVMYLATYPDDRHYQDGVVPDLNVKHRSGSFYMCWMLAGNYYYTVLAWASTTPQNPTCQSVHVSRVYPAV</sequence>
<gene>
    <name evidence="2" type="ORF">B0T18DRAFT_313092</name>
</gene>
<evidence type="ECO:0000313" key="3">
    <source>
        <dbReference type="Proteomes" id="UP001172155"/>
    </source>
</evidence>
<evidence type="ECO:0000313" key="2">
    <source>
        <dbReference type="EMBL" id="KAK0753331.1"/>
    </source>
</evidence>
<name>A0AA40KC25_9PEZI</name>
<proteinExistence type="predicted"/>
<dbReference type="AlphaFoldDB" id="A0AA40KC25"/>
<evidence type="ECO:0000256" key="1">
    <source>
        <dbReference type="SAM" id="SignalP"/>
    </source>
</evidence>
<keyword evidence="1" id="KW-0732">Signal</keyword>
<keyword evidence="3" id="KW-1185">Reference proteome</keyword>
<accession>A0AA40KC25</accession>